<proteinExistence type="predicted"/>
<dbReference type="OrthoDB" id="4635221at2"/>
<comment type="caution">
    <text evidence="1">The sequence shown here is derived from an EMBL/GenBank/DDBJ whole genome shotgun (WGS) entry which is preliminary data.</text>
</comment>
<reference evidence="2" key="1">
    <citation type="journal article" date="2016" name="Genome Announc.">
        <title>Draft Genome Sequences of Five Rapidly Growing Mycobacterium Species, M. thermoresistibile, M. fortuitum subsp. acetamidolyticum, M. canariasense, M. brisbanense, and M. novocastrense.</title>
        <authorList>
            <person name="Katahira K."/>
            <person name="Ogura Y."/>
            <person name="Gotoh Y."/>
            <person name="Hayashi T."/>
        </authorList>
    </citation>
    <scope>NUCLEOTIDE SEQUENCE [LARGE SCALE GENOMIC DNA]</scope>
    <source>
        <strain evidence="2">JCM15654</strain>
    </source>
</reference>
<dbReference type="RefSeq" id="WP_062830064.1">
    <property type="nucleotide sequence ID" value="NZ_BCSX01000035.1"/>
</dbReference>
<name>A0A117I6B2_9MYCO</name>
<evidence type="ECO:0000313" key="2">
    <source>
        <dbReference type="Proteomes" id="UP000069620"/>
    </source>
</evidence>
<gene>
    <name evidence="1" type="ORF">RMCB_3831</name>
</gene>
<organism evidence="1 2">
    <name type="scientific">Mycolicibacterium brisbanense</name>
    <dbReference type="NCBI Taxonomy" id="146020"/>
    <lineage>
        <taxon>Bacteria</taxon>
        <taxon>Bacillati</taxon>
        <taxon>Actinomycetota</taxon>
        <taxon>Actinomycetes</taxon>
        <taxon>Mycobacteriales</taxon>
        <taxon>Mycobacteriaceae</taxon>
        <taxon>Mycolicibacterium</taxon>
    </lineage>
</organism>
<dbReference type="STRING" id="146020.RMCB_3831"/>
<protein>
    <submittedName>
        <fullName evidence="1">Uncharacterized protein</fullName>
    </submittedName>
</protein>
<dbReference type="EMBL" id="BCSX01000035">
    <property type="protein sequence ID" value="GAS89735.1"/>
    <property type="molecule type" value="Genomic_DNA"/>
</dbReference>
<reference evidence="2" key="2">
    <citation type="submission" date="2016-02" db="EMBL/GenBank/DDBJ databases">
        <title>Draft genome sequence of five rapidly growing Mycobacterium species.</title>
        <authorList>
            <person name="Katahira K."/>
            <person name="Gotou Y."/>
            <person name="Iida K."/>
            <person name="Ogura Y."/>
            <person name="Hayashi T."/>
        </authorList>
    </citation>
    <scope>NUCLEOTIDE SEQUENCE [LARGE SCALE GENOMIC DNA]</scope>
    <source>
        <strain evidence="2">JCM15654</strain>
    </source>
</reference>
<keyword evidence="2" id="KW-1185">Reference proteome</keyword>
<sequence>MHLDWYDRRIVSFVLDSDLLSQPNESTRVQFGMDARRIMKRFDAVLDVSMSQQLPLDAADMDLVNRARQYRAIARPTCTV</sequence>
<dbReference type="Proteomes" id="UP000069620">
    <property type="component" value="Unassembled WGS sequence"/>
</dbReference>
<dbReference type="AlphaFoldDB" id="A0A117I6B2"/>
<accession>A0A117I6B2</accession>
<evidence type="ECO:0000313" key="1">
    <source>
        <dbReference type="EMBL" id="GAS89735.1"/>
    </source>
</evidence>